<accession>A0A8X7QQK1</accession>
<comment type="caution">
    <text evidence="2">The sequence shown here is derived from an EMBL/GenBank/DDBJ whole genome shotgun (WGS) entry which is preliminary data.</text>
</comment>
<keyword evidence="3" id="KW-1185">Reference proteome</keyword>
<feature type="region of interest" description="Disordered" evidence="1">
    <location>
        <begin position="81"/>
        <end position="152"/>
    </location>
</feature>
<proteinExistence type="predicted"/>
<dbReference type="EMBL" id="JAAMPC010000012">
    <property type="protein sequence ID" value="KAG2273928.1"/>
    <property type="molecule type" value="Genomic_DNA"/>
</dbReference>
<evidence type="ECO:0000313" key="2">
    <source>
        <dbReference type="EMBL" id="KAG2273928.1"/>
    </source>
</evidence>
<feature type="compositionally biased region" description="Basic and acidic residues" evidence="1">
    <location>
        <begin position="137"/>
        <end position="152"/>
    </location>
</feature>
<dbReference type="AlphaFoldDB" id="A0A8X7QQK1"/>
<protein>
    <submittedName>
        <fullName evidence="2">Uncharacterized protein</fullName>
    </submittedName>
</protein>
<name>A0A8X7QQK1_BRACI</name>
<sequence>MRPQLQFYVSGDGEIVETAVRVVRESQSYGDDTAEFEFETLPLREENFFHFPTTTKSLAAVADRDSSKNILYSGGWMLDQSLSSPSQSHSSSESSDSEDLSREDTTVSGARSDLRRELIAPRVKLERTETVPYQGSFKEKPQRRCCFDHERA</sequence>
<evidence type="ECO:0000313" key="3">
    <source>
        <dbReference type="Proteomes" id="UP000886595"/>
    </source>
</evidence>
<reference evidence="2 3" key="1">
    <citation type="submission" date="2020-02" db="EMBL/GenBank/DDBJ databases">
        <authorList>
            <person name="Ma Q."/>
            <person name="Huang Y."/>
            <person name="Song X."/>
            <person name="Pei D."/>
        </authorList>
    </citation>
    <scope>NUCLEOTIDE SEQUENCE [LARGE SCALE GENOMIC DNA]</scope>
    <source>
        <strain evidence="2">Sxm20200214</strain>
        <tissue evidence="2">Leaf</tissue>
    </source>
</reference>
<organism evidence="2 3">
    <name type="scientific">Brassica carinata</name>
    <name type="common">Ethiopian mustard</name>
    <name type="synonym">Abyssinian cabbage</name>
    <dbReference type="NCBI Taxonomy" id="52824"/>
    <lineage>
        <taxon>Eukaryota</taxon>
        <taxon>Viridiplantae</taxon>
        <taxon>Streptophyta</taxon>
        <taxon>Embryophyta</taxon>
        <taxon>Tracheophyta</taxon>
        <taxon>Spermatophyta</taxon>
        <taxon>Magnoliopsida</taxon>
        <taxon>eudicotyledons</taxon>
        <taxon>Gunneridae</taxon>
        <taxon>Pentapetalae</taxon>
        <taxon>rosids</taxon>
        <taxon>malvids</taxon>
        <taxon>Brassicales</taxon>
        <taxon>Brassicaceae</taxon>
        <taxon>Brassiceae</taxon>
        <taxon>Brassica</taxon>
    </lineage>
</organism>
<feature type="compositionally biased region" description="Low complexity" evidence="1">
    <location>
        <begin position="81"/>
        <end position="94"/>
    </location>
</feature>
<feature type="compositionally biased region" description="Basic and acidic residues" evidence="1">
    <location>
        <begin position="112"/>
        <end position="129"/>
    </location>
</feature>
<gene>
    <name evidence="2" type="ORF">Bca52824_056483</name>
</gene>
<dbReference type="Proteomes" id="UP000886595">
    <property type="component" value="Unassembled WGS sequence"/>
</dbReference>
<evidence type="ECO:0000256" key="1">
    <source>
        <dbReference type="SAM" id="MobiDB-lite"/>
    </source>
</evidence>
<dbReference type="OrthoDB" id="1111059at2759"/>